<dbReference type="KEGG" id="pmet:G4Y79_09170"/>
<dbReference type="PANTHER" id="PTHR44858">
    <property type="entry name" value="TETRATRICOPEPTIDE REPEAT PROTEIN 6"/>
    <property type="match status" value="1"/>
</dbReference>
<dbReference type="InterPro" id="IPR050498">
    <property type="entry name" value="Ycf3"/>
</dbReference>
<keyword evidence="2 3" id="KW-0802">TPR repeat</keyword>
<sequence>MHINRRTNRPLFAARRSRRTGCIPFMIVLTLMIGFVVVSRDWIANWLLKNPQTTHSISRAEAAFANGDLDTTIEQARHVWEAEPDNADALILLVRALVYRSYTDYNNAQDRQRALQLTTGAYGQPILRTRVQGIHAFALQANEQSADATRMASAAIQREYDNMPARVAQAFGYAQQGLFDAALREARTAVEIAQSTGSPWVMDAYRTMAVILGDMGRYNEATEAVNQAIALNRRMIPLYFEQALYAMQVSNTNNATASYFQVIALDENNAKAHLRLCEISIGLREREAAVNYCTKATELAPAWSDAWYQLGREFFLEGSLTKARDALGRCTTLQTLQNMPIEERRFECWYLQGQAAEALGDCDTLVPLYNQFQAMAAASNIPQTWTYPPEGPPRCVPVS</sequence>
<dbReference type="Pfam" id="PF13424">
    <property type="entry name" value="TPR_12"/>
    <property type="match status" value="1"/>
</dbReference>
<dbReference type="PROSITE" id="PS50005">
    <property type="entry name" value="TPR"/>
    <property type="match status" value="1"/>
</dbReference>
<evidence type="ECO:0000313" key="6">
    <source>
        <dbReference type="Proteomes" id="UP000594468"/>
    </source>
</evidence>
<keyword evidence="4" id="KW-0472">Membrane</keyword>
<dbReference type="EMBL" id="CP062983">
    <property type="protein sequence ID" value="QPC84527.1"/>
    <property type="molecule type" value="Genomic_DNA"/>
</dbReference>
<dbReference type="Gene3D" id="1.25.40.10">
    <property type="entry name" value="Tetratricopeptide repeat domain"/>
    <property type="match status" value="2"/>
</dbReference>
<gene>
    <name evidence="5" type="ORF">G4Y79_09170</name>
</gene>
<dbReference type="SMART" id="SM00028">
    <property type="entry name" value="TPR"/>
    <property type="match status" value="5"/>
</dbReference>
<feature type="repeat" description="TPR" evidence="3">
    <location>
        <begin position="202"/>
        <end position="235"/>
    </location>
</feature>
<keyword evidence="4" id="KW-1133">Transmembrane helix</keyword>
<evidence type="ECO:0000256" key="2">
    <source>
        <dbReference type="ARBA" id="ARBA00022803"/>
    </source>
</evidence>
<dbReference type="SUPFAM" id="SSF48452">
    <property type="entry name" value="TPR-like"/>
    <property type="match status" value="2"/>
</dbReference>
<reference evidence="5 6" key="1">
    <citation type="submission" date="2020-02" db="EMBL/GenBank/DDBJ databases">
        <authorList>
            <person name="Zheng R.K."/>
            <person name="Sun C.M."/>
        </authorList>
    </citation>
    <scope>NUCLEOTIDE SEQUENCE [LARGE SCALE GENOMIC DNA]</scope>
    <source>
        <strain evidence="6">rifampicinis</strain>
    </source>
</reference>
<proteinExistence type="predicted"/>
<dbReference type="RefSeq" id="WP_195172590.1">
    <property type="nucleotide sequence ID" value="NZ_CP062983.1"/>
</dbReference>
<keyword evidence="4" id="KW-0812">Transmembrane</keyword>
<organism evidence="5 6">
    <name type="scientific">Phototrophicus methaneseepsis</name>
    <dbReference type="NCBI Taxonomy" id="2710758"/>
    <lineage>
        <taxon>Bacteria</taxon>
        <taxon>Bacillati</taxon>
        <taxon>Chloroflexota</taxon>
        <taxon>Candidatus Thermofontia</taxon>
        <taxon>Phototrophicales</taxon>
        <taxon>Phototrophicaceae</taxon>
        <taxon>Phototrophicus</taxon>
    </lineage>
</organism>
<protein>
    <submittedName>
        <fullName evidence="5">Tetratricopeptide repeat protein</fullName>
    </submittedName>
</protein>
<evidence type="ECO:0000256" key="3">
    <source>
        <dbReference type="PROSITE-ProRule" id="PRU00339"/>
    </source>
</evidence>
<accession>A0A7S8ECN7</accession>
<dbReference type="AlphaFoldDB" id="A0A7S8ECN7"/>
<dbReference type="Proteomes" id="UP000594468">
    <property type="component" value="Chromosome"/>
</dbReference>
<dbReference type="InterPro" id="IPR019734">
    <property type="entry name" value="TPR_rpt"/>
</dbReference>
<evidence type="ECO:0000313" key="5">
    <source>
        <dbReference type="EMBL" id="QPC84527.1"/>
    </source>
</evidence>
<evidence type="ECO:0000256" key="4">
    <source>
        <dbReference type="SAM" id="Phobius"/>
    </source>
</evidence>
<keyword evidence="1" id="KW-0677">Repeat</keyword>
<dbReference type="PANTHER" id="PTHR44858:SF1">
    <property type="entry name" value="UDP-N-ACETYLGLUCOSAMINE--PEPTIDE N-ACETYLGLUCOSAMINYLTRANSFERASE SPINDLY-RELATED"/>
    <property type="match status" value="1"/>
</dbReference>
<name>A0A7S8ECN7_9CHLR</name>
<keyword evidence="6" id="KW-1185">Reference proteome</keyword>
<dbReference type="InterPro" id="IPR011990">
    <property type="entry name" value="TPR-like_helical_dom_sf"/>
</dbReference>
<feature type="transmembrane region" description="Helical" evidence="4">
    <location>
        <begin position="21"/>
        <end position="43"/>
    </location>
</feature>
<evidence type="ECO:0000256" key="1">
    <source>
        <dbReference type="ARBA" id="ARBA00022737"/>
    </source>
</evidence>